<feature type="non-terminal residue" evidence="1">
    <location>
        <position position="69"/>
    </location>
</feature>
<evidence type="ECO:0000313" key="1">
    <source>
        <dbReference type="EMBL" id="CAG8809980.1"/>
    </source>
</evidence>
<comment type="caution">
    <text evidence="1">The sequence shown here is derived from an EMBL/GenBank/DDBJ whole genome shotgun (WGS) entry which is preliminary data.</text>
</comment>
<dbReference type="Proteomes" id="UP000789920">
    <property type="component" value="Unassembled WGS sequence"/>
</dbReference>
<organism evidence="1 2">
    <name type="scientific">Racocetra persica</name>
    <dbReference type="NCBI Taxonomy" id="160502"/>
    <lineage>
        <taxon>Eukaryota</taxon>
        <taxon>Fungi</taxon>
        <taxon>Fungi incertae sedis</taxon>
        <taxon>Mucoromycota</taxon>
        <taxon>Glomeromycotina</taxon>
        <taxon>Glomeromycetes</taxon>
        <taxon>Diversisporales</taxon>
        <taxon>Gigasporaceae</taxon>
        <taxon>Racocetra</taxon>
    </lineage>
</organism>
<keyword evidence="2" id="KW-1185">Reference proteome</keyword>
<accession>A0ACA9RTV1</accession>
<sequence length="69" mass="7991">MSICFIIIKRVPNLLFIPRAKPIAGTLETKEERSTVETVGHDALLIRLNQCGRTFEYTMIRHHQLKRGE</sequence>
<proteinExistence type="predicted"/>
<dbReference type="EMBL" id="CAJVQC010070758">
    <property type="protein sequence ID" value="CAG8809980.1"/>
    <property type="molecule type" value="Genomic_DNA"/>
</dbReference>
<gene>
    <name evidence="1" type="ORF">RPERSI_LOCUS22984</name>
</gene>
<protein>
    <submittedName>
        <fullName evidence="1">26184_t:CDS:1</fullName>
    </submittedName>
</protein>
<name>A0ACA9RTV1_9GLOM</name>
<reference evidence="1" key="1">
    <citation type="submission" date="2021-06" db="EMBL/GenBank/DDBJ databases">
        <authorList>
            <person name="Kallberg Y."/>
            <person name="Tangrot J."/>
            <person name="Rosling A."/>
        </authorList>
    </citation>
    <scope>NUCLEOTIDE SEQUENCE</scope>
    <source>
        <strain evidence="1">MA461A</strain>
    </source>
</reference>
<evidence type="ECO:0000313" key="2">
    <source>
        <dbReference type="Proteomes" id="UP000789920"/>
    </source>
</evidence>